<comment type="pathway">
    <text evidence="3">Amino-acid biosynthesis; L-methionine biosynthesis via de novo pathway.</text>
</comment>
<organism evidence="5">
    <name type="scientific">Petromyzon marinus</name>
    <name type="common">Sea lamprey</name>
    <dbReference type="NCBI Taxonomy" id="7757"/>
    <lineage>
        <taxon>Eukaryota</taxon>
        <taxon>Metazoa</taxon>
        <taxon>Chordata</taxon>
        <taxon>Craniata</taxon>
        <taxon>Vertebrata</taxon>
        <taxon>Cyclostomata</taxon>
        <taxon>Hyperoartia</taxon>
        <taxon>Petromyzontiformes</taxon>
        <taxon>Petromyzontidae</taxon>
        <taxon>Petromyzon</taxon>
    </lineage>
</organism>
<dbReference type="Ensembl" id="ENSPMAT00000004959.1">
    <property type="protein sequence ID" value="ENSPMAP00000004940.1"/>
    <property type="gene ID" value="ENSPMAG00000004502.1"/>
</dbReference>
<sequence>PHAPPALEPRICTRWEMHRYAREAYALGVRYIGGCCGFEAYHVRAMAEELAVERGRLPAASEKHDSWGAGLGMHTKPWVRASRARKDYWEKLEPSTGRPFSCACSHPDSWGITKGHADLVQQTDATTENQLKALFTSQKSKGSK</sequence>
<dbReference type="Gene3D" id="3.20.20.330">
    <property type="entry name" value="Homocysteine-binding-like domain"/>
    <property type="match status" value="1"/>
</dbReference>
<dbReference type="InterPro" id="IPR003726">
    <property type="entry name" value="HCY_dom"/>
</dbReference>
<dbReference type="GO" id="GO:0047150">
    <property type="term" value="F:betaine-homocysteine S-methyltransferase activity"/>
    <property type="evidence" value="ECO:0007669"/>
    <property type="project" value="TreeGrafter"/>
</dbReference>
<evidence type="ECO:0000259" key="4">
    <source>
        <dbReference type="Pfam" id="PF02574"/>
    </source>
</evidence>
<dbReference type="SUPFAM" id="SSF82282">
    <property type="entry name" value="Homocysteine S-methyltransferase"/>
    <property type="match status" value="1"/>
</dbReference>
<proteinExistence type="predicted"/>
<keyword evidence="1" id="KW-0489">Methyltransferase</keyword>
<evidence type="ECO:0000256" key="2">
    <source>
        <dbReference type="ARBA" id="ARBA00022679"/>
    </source>
</evidence>
<reference evidence="5" key="2">
    <citation type="submission" date="2025-09" db="UniProtKB">
        <authorList>
            <consortium name="Ensembl"/>
        </authorList>
    </citation>
    <scope>IDENTIFICATION</scope>
</reference>
<dbReference type="PANTHER" id="PTHR46120:SF1">
    <property type="entry name" value="HCY-BINDING DOMAIN-CONTAINING PROTEIN"/>
    <property type="match status" value="1"/>
</dbReference>
<dbReference type="PANTHER" id="PTHR46120">
    <property type="entry name" value="BETAINE--HOMOCYSTEINE S-METHYLTRANSFERASE 1"/>
    <property type="match status" value="1"/>
</dbReference>
<protein>
    <recommendedName>
        <fullName evidence="4">Hcy-binding domain-containing protein</fullName>
    </recommendedName>
</protein>
<dbReference type="InterPro" id="IPR036589">
    <property type="entry name" value="HCY_dom_sf"/>
</dbReference>
<dbReference type="AlphaFoldDB" id="S4RIA8"/>
<reference evidence="5" key="1">
    <citation type="submission" date="2025-08" db="UniProtKB">
        <authorList>
            <consortium name="Ensembl"/>
        </authorList>
    </citation>
    <scope>IDENTIFICATION</scope>
</reference>
<evidence type="ECO:0000256" key="3">
    <source>
        <dbReference type="ARBA" id="ARBA00034478"/>
    </source>
</evidence>
<dbReference type="HOGENOM" id="CLU_1800970_0_0_1"/>
<dbReference type="Pfam" id="PF02574">
    <property type="entry name" value="S-methyl_trans"/>
    <property type="match status" value="1"/>
</dbReference>
<dbReference type="GeneTree" id="ENSGT00390000003122"/>
<evidence type="ECO:0000313" key="5">
    <source>
        <dbReference type="Ensembl" id="ENSPMAP00000004940.1"/>
    </source>
</evidence>
<dbReference type="InterPro" id="IPR051524">
    <property type="entry name" value="BHMT"/>
</dbReference>
<dbReference type="STRING" id="7757.ENSPMAP00000004940"/>
<keyword evidence="2" id="KW-0808">Transferase</keyword>
<evidence type="ECO:0000256" key="1">
    <source>
        <dbReference type="ARBA" id="ARBA00022603"/>
    </source>
</evidence>
<dbReference type="GO" id="GO:0032259">
    <property type="term" value="P:methylation"/>
    <property type="evidence" value="ECO:0007669"/>
    <property type="project" value="UniProtKB-KW"/>
</dbReference>
<accession>S4RIA8</accession>
<name>S4RIA8_PETMA</name>
<feature type="domain" description="Hcy-binding" evidence="4">
    <location>
        <begin position="13"/>
        <end position="50"/>
    </location>
</feature>
<dbReference type="GO" id="GO:0009086">
    <property type="term" value="P:methionine biosynthetic process"/>
    <property type="evidence" value="ECO:0007669"/>
    <property type="project" value="TreeGrafter"/>
</dbReference>